<comment type="caution">
    <text evidence="2">The sequence shown here is derived from an EMBL/GenBank/DDBJ whole genome shotgun (WGS) entry which is preliminary data.</text>
</comment>
<name>A0ABT3SGU6_9MYCO</name>
<evidence type="ECO:0000313" key="3">
    <source>
        <dbReference type="Proteomes" id="UP001300745"/>
    </source>
</evidence>
<proteinExistence type="predicted"/>
<protein>
    <submittedName>
        <fullName evidence="2">Spirocyclase AveC family protein</fullName>
    </submittedName>
</protein>
<dbReference type="InterPro" id="IPR033459">
    <property type="entry name" value="AveC-like"/>
</dbReference>
<keyword evidence="1" id="KW-1133">Transmembrane helix</keyword>
<sequence length="377" mass="42345">MVNPVSRTDRSQHTGRIAESSLASGSKRVRPVQIWAALGAMFVLLQIYLYTAWILSADFKRTPVGPTPVPGWMKVSLNIWQYGGLVAALGIIYFVVYRPWRRDGRMSVDGLICLGFLTVFWQNSLISWFQWNLTWNSYMINFGGWEPRVPFWLSPHANRTAEPFVTLPPMYIYFMYAAVVIGCFVMGQIRKRFPNLGNFGLCVATTLIFLVFDTCLEPLLMASGVWTYPSAIKGVTLFHGHYFQFPIYEAILFGTCWAAWTFLRFFKDDKGRTVAERGADTLHVRESGRTFVRFLAIAGFLNIAMVVYSLLWAAIGLHGSEWPKDITERSYLTNNLCGAGSAPYPGAPDYACPGPGVPIPRPGSAYMTTDGTIFTPK</sequence>
<evidence type="ECO:0000256" key="1">
    <source>
        <dbReference type="SAM" id="Phobius"/>
    </source>
</evidence>
<reference evidence="2 3" key="1">
    <citation type="submission" date="2022-11" db="EMBL/GenBank/DDBJ databases">
        <title>Mycobacterium sp. nov.</title>
        <authorList>
            <person name="Papic B."/>
            <person name="Spicic S."/>
            <person name="Duvnjak S."/>
        </authorList>
    </citation>
    <scope>NUCLEOTIDE SEQUENCE [LARGE SCALE GENOMIC DNA]</scope>
    <source>
        <strain evidence="2 3">CVI_P4</strain>
    </source>
</reference>
<feature type="transmembrane region" description="Helical" evidence="1">
    <location>
        <begin position="170"/>
        <end position="187"/>
    </location>
</feature>
<gene>
    <name evidence="2" type="ORF">ORI27_15475</name>
</gene>
<keyword evidence="1" id="KW-0472">Membrane</keyword>
<keyword evidence="1" id="KW-0812">Transmembrane</keyword>
<keyword evidence="3" id="KW-1185">Reference proteome</keyword>
<feature type="transmembrane region" description="Helical" evidence="1">
    <location>
        <begin position="199"/>
        <end position="222"/>
    </location>
</feature>
<accession>A0ABT3SGU6</accession>
<dbReference type="EMBL" id="JAPJDO010000012">
    <property type="protein sequence ID" value="MCX2938107.1"/>
    <property type="molecule type" value="Genomic_DNA"/>
</dbReference>
<feature type="transmembrane region" description="Helical" evidence="1">
    <location>
        <begin position="242"/>
        <end position="263"/>
    </location>
</feature>
<feature type="transmembrane region" description="Helical" evidence="1">
    <location>
        <begin position="294"/>
        <end position="315"/>
    </location>
</feature>
<feature type="transmembrane region" description="Helical" evidence="1">
    <location>
        <begin position="75"/>
        <end position="96"/>
    </location>
</feature>
<evidence type="ECO:0000313" key="2">
    <source>
        <dbReference type="EMBL" id="MCX2938107.1"/>
    </source>
</evidence>
<dbReference type="Pfam" id="PF17198">
    <property type="entry name" value="AveC_like"/>
    <property type="match status" value="1"/>
</dbReference>
<organism evidence="2 3">
    <name type="scientific">Mycobacterium pinniadriaticum</name>
    <dbReference type="NCBI Taxonomy" id="2994102"/>
    <lineage>
        <taxon>Bacteria</taxon>
        <taxon>Bacillati</taxon>
        <taxon>Actinomycetota</taxon>
        <taxon>Actinomycetes</taxon>
        <taxon>Mycobacteriales</taxon>
        <taxon>Mycobacteriaceae</taxon>
        <taxon>Mycobacterium</taxon>
    </lineage>
</organism>
<feature type="transmembrane region" description="Helical" evidence="1">
    <location>
        <begin position="34"/>
        <end position="55"/>
    </location>
</feature>
<dbReference type="RefSeq" id="WP_265997967.1">
    <property type="nucleotide sequence ID" value="NZ_JAPJDN010000012.1"/>
</dbReference>
<dbReference type="Proteomes" id="UP001300745">
    <property type="component" value="Unassembled WGS sequence"/>
</dbReference>
<feature type="transmembrane region" description="Helical" evidence="1">
    <location>
        <begin position="108"/>
        <end position="129"/>
    </location>
</feature>